<dbReference type="Pfam" id="PF03091">
    <property type="entry name" value="CutA1"/>
    <property type="match status" value="1"/>
</dbReference>
<organism evidence="2 3">
    <name type="scientific">Chlorobium limicola</name>
    <dbReference type="NCBI Taxonomy" id="1092"/>
    <lineage>
        <taxon>Bacteria</taxon>
        <taxon>Pseudomonadati</taxon>
        <taxon>Chlorobiota</taxon>
        <taxon>Chlorobiia</taxon>
        <taxon>Chlorobiales</taxon>
        <taxon>Chlorobiaceae</taxon>
        <taxon>Chlorobium/Pelodictyon group</taxon>
        <taxon>Chlorobium</taxon>
    </lineage>
</organism>
<dbReference type="GO" id="GO:0010038">
    <property type="term" value="P:response to metal ion"/>
    <property type="evidence" value="ECO:0007669"/>
    <property type="project" value="InterPro"/>
</dbReference>
<reference evidence="2 3" key="1">
    <citation type="submission" date="2015-10" db="EMBL/GenBank/DDBJ databases">
        <title>Draft Genome Sequence of Chlorobium limicola strain Frasassi Growing under Artificial Lighting in the Frasassi Cave System.</title>
        <authorList>
            <person name="Mansor M."/>
            <person name="Macalady J."/>
        </authorList>
    </citation>
    <scope>NUCLEOTIDE SEQUENCE [LARGE SCALE GENOMIC DNA]</scope>
    <source>
        <strain evidence="2 3">Frasassi</strain>
    </source>
</reference>
<name>A0A101JUL1_CHLLI</name>
<comment type="similarity">
    <text evidence="1">Belongs to the CutA family.</text>
</comment>
<dbReference type="EMBL" id="LMBR01000001">
    <property type="protein sequence ID" value="KUL33259.1"/>
    <property type="molecule type" value="Genomic_DNA"/>
</dbReference>
<keyword evidence="3" id="KW-1185">Reference proteome</keyword>
<dbReference type="GO" id="GO:0005507">
    <property type="term" value="F:copper ion binding"/>
    <property type="evidence" value="ECO:0007669"/>
    <property type="project" value="TreeGrafter"/>
</dbReference>
<sequence length="110" mass="12654">MKEEYCMVVTTIPGMEEAENLAESILENRLAACVQMTGIRSFFLWEGELQREAEVLLLIKTTVSRYSDLESYISEYHPYDVPEIIRIPVTAGLSGYLDWLRTTTASDRRE</sequence>
<dbReference type="PANTHER" id="PTHR23419">
    <property type="entry name" value="DIVALENT CATION TOLERANCE CUTA-RELATED"/>
    <property type="match status" value="1"/>
</dbReference>
<proteinExistence type="inferred from homology"/>
<evidence type="ECO:0000256" key="1">
    <source>
        <dbReference type="ARBA" id="ARBA00010169"/>
    </source>
</evidence>
<dbReference type="Gene3D" id="3.30.70.120">
    <property type="match status" value="1"/>
</dbReference>
<accession>A0A101JUL1</accession>
<dbReference type="InterPro" id="IPR004323">
    <property type="entry name" value="Ion_tolerance_CutA"/>
</dbReference>
<dbReference type="Proteomes" id="UP000053937">
    <property type="component" value="Unassembled WGS sequence"/>
</dbReference>
<dbReference type="InterPro" id="IPR011322">
    <property type="entry name" value="N-reg_PII-like_a/b"/>
</dbReference>
<comment type="caution">
    <text evidence="2">The sequence shown here is derived from an EMBL/GenBank/DDBJ whole genome shotgun (WGS) entry which is preliminary data.</text>
</comment>
<evidence type="ECO:0000313" key="2">
    <source>
        <dbReference type="EMBL" id="KUL33259.1"/>
    </source>
</evidence>
<protein>
    <submittedName>
        <fullName evidence="2">Cation tolerance protein CutA</fullName>
    </submittedName>
</protein>
<evidence type="ECO:0000313" key="3">
    <source>
        <dbReference type="Proteomes" id="UP000053937"/>
    </source>
</evidence>
<dbReference type="AlphaFoldDB" id="A0A101JUL1"/>
<dbReference type="RefSeq" id="WP_059138072.1">
    <property type="nucleotide sequence ID" value="NZ_LMBR01000001.1"/>
</dbReference>
<dbReference type="InterPro" id="IPR015867">
    <property type="entry name" value="N-reg_PII/ATP_PRibTrfase_C"/>
</dbReference>
<dbReference type="OrthoDB" id="37622at2"/>
<dbReference type="SUPFAM" id="SSF54913">
    <property type="entry name" value="GlnB-like"/>
    <property type="match status" value="1"/>
</dbReference>
<dbReference type="PANTHER" id="PTHR23419:SF8">
    <property type="entry name" value="FI09726P"/>
    <property type="match status" value="1"/>
</dbReference>
<gene>
    <name evidence="2" type="ORF">ASB62_00140</name>
</gene>